<evidence type="ECO:0000313" key="3">
    <source>
        <dbReference type="Proteomes" id="UP000598174"/>
    </source>
</evidence>
<dbReference type="Pfam" id="PF13649">
    <property type="entry name" value="Methyltransf_25"/>
    <property type="match status" value="1"/>
</dbReference>
<gene>
    <name evidence="2" type="ORF">Afe05nite_78660</name>
</gene>
<evidence type="ECO:0000259" key="1">
    <source>
        <dbReference type="Pfam" id="PF13649"/>
    </source>
</evidence>
<dbReference type="RefSeq" id="WP_203822367.1">
    <property type="nucleotide sequence ID" value="NZ_BAAABP010000023.1"/>
</dbReference>
<dbReference type="CDD" id="cd02440">
    <property type="entry name" value="AdoMet_MTases"/>
    <property type="match status" value="1"/>
</dbReference>
<dbReference type="Gene3D" id="3.40.50.150">
    <property type="entry name" value="Vaccinia Virus protein VP39"/>
    <property type="match status" value="1"/>
</dbReference>
<evidence type="ECO:0000313" key="2">
    <source>
        <dbReference type="EMBL" id="GIE16026.1"/>
    </source>
</evidence>
<organism evidence="2 3">
    <name type="scientific">Paractinoplanes ferrugineus</name>
    <dbReference type="NCBI Taxonomy" id="113564"/>
    <lineage>
        <taxon>Bacteria</taxon>
        <taxon>Bacillati</taxon>
        <taxon>Actinomycetota</taxon>
        <taxon>Actinomycetes</taxon>
        <taxon>Micromonosporales</taxon>
        <taxon>Micromonosporaceae</taxon>
        <taxon>Paractinoplanes</taxon>
    </lineage>
</organism>
<protein>
    <recommendedName>
        <fullName evidence="1">Methyltransferase domain-containing protein</fullName>
    </recommendedName>
</protein>
<dbReference type="InterPro" id="IPR050508">
    <property type="entry name" value="Methyltransf_Superfamily"/>
</dbReference>
<dbReference type="InterPro" id="IPR041698">
    <property type="entry name" value="Methyltransf_25"/>
</dbReference>
<dbReference type="InterPro" id="IPR029063">
    <property type="entry name" value="SAM-dependent_MTases_sf"/>
</dbReference>
<comment type="caution">
    <text evidence="2">The sequence shown here is derived from an EMBL/GenBank/DDBJ whole genome shotgun (WGS) entry which is preliminary data.</text>
</comment>
<dbReference type="Proteomes" id="UP000598174">
    <property type="component" value="Unassembled WGS sequence"/>
</dbReference>
<sequence length="203" mass="22382">MVTERDYLPAMGQHALLFLYDPCTRLAGVGRLHDELLDQADVRPGHRVLEIGCGTGNVVLRLARRTPGADVLGTDPDPRALRRGHRKAVRRGLPVRFERAFADELPVPDASVDRVLSSYMLHHLDDADKPRVMAEVHRVLRPGGELHLIDAAGGHAHPRLAGNTPDRVVALIRDAGLDATESGRGHRRGPVGHYVLYRAVRRP</sequence>
<dbReference type="EMBL" id="BOMM01000076">
    <property type="protein sequence ID" value="GIE16026.1"/>
    <property type="molecule type" value="Genomic_DNA"/>
</dbReference>
<keyword evidence="3" id="KW-1185">Reference proteome</keyword>
<dbReference type="PANTHER" id="PTHR42912">
    <property type="entry name" value="METHYLTRANSFERASE"/>
    <property type="match status" value="1"/>
</dbReference>
<dbReference type="AlphaFoldDB" id="A0A919JF34"/>
<reference evidence="2" key="1">
    <citation type="submission" date="2021-01" db="EMBL/GenBank/DDBJ databases">
        <title>Whole genome shotgun sequence of Actinoplanes ferrugineus NBRC 15555.</title>
        <authorList>
            <person name="Komaki H."/>
            <person name="Tamura T."/>
        </authorList>
    </citation>
    <scope>NUCLEOTIDE SEQUENCE</scope>
    <source>
        <strain evidence="2">NBRC 15555</strain>
    </source>
</reference>
<dbReference type="SUPFAM" id="SSF53335">
    <property type="entry name" value="S-adenosyl-L-methionine-dependent methyltransferases"/>
    <property type="match status" value="1"/>
</dbReference>
<name>A0A919JF34_9ACTN</name>
<proteinExistence type="predicted"/>
<dbReference type="GO" id="GO:0008168">
    <property type="term" value="F:methyltransferase activity"/>
    <property type="evidence" value="ECO:0007669"/>
    <property type="project" value="TreeGrafter"/>
</dbReference>
<accession>A0A919JF34</accession>
<feature type="domain" description="Methyltransferase" evidence="1">
    <location>
        <begin position="48"/>
        <end position="144"/>
    </location>
</feature>